<comment type="caution">
    <text evidence="1">The sequence shown here is derived from an EMBL/GenBank/DDBJ whole genome shotgun (WGS) entry which is preliminary data.</text>
</comment>
<organism evidence="1 2">
    <name type="scientific">Persea americana</name>
    <name type="common">Avocado</name>
    <dbReference type="NCBI Taxonomy" id="3435"/>
    <lineage>
        <taxon>Eukaryota</taxon>
        <taxon>Viridiplantae</taxon>
        <taxon>Streptophyta</taxon>
        <taxon>Embryophyta</taxon>
        <taxon>Tracheophyta</taxon>
        <taxon>Spermatophyta</taxon>
        <taxon>Magnoliopsida</taxon>
        <taxon>Magnoliidae</taxon>
        <taxon>Laurales</taxon>
        <taxon>Lauraceae</taxon>
        <taxon>Persea</taxon>
    </lineage>
</organism>
<accession>A0ACC2LK85</accession>
<evidence type="ECO:0000313" key="1">
    <source>
        <dbReference type="EMBL" id="KAJ8633811.1"/>
    </source>
</evidence>
<sequence>MRKSEARVMRVLQNFYLIKESLASFMHVIPKNLLPAQTCWEGFQYKLGGFKSKDLSQTRTSHRTSMTMRIFELQERRD</sequence>
<gene>
    <name evidence="1" type="ORF">MRB53_027147</name>
</gene>
<proteinExistence type="predicted"/>
<reference evidence="1 2" key="1">
    <citation type="journal article" date="2022" name="Hortic Res">
        <title>A haplotype resolved chromosomal level avocado genome allows analysis of novel avocado genes.</title>
        <authorList>
            <person name="Nath O."/>
            <person name="Fletcher S.J."/>
            <person name="Hayward A."/>
            <person name="Shaw L.M."/>
            <person name="Masouleh A.K."/>
            <person name="Furtado A."/>
            <person name="Henry R.J."/>
            <person name="Mitter N."/>
        </authorList>
    </citation>
    <scope>NUCLEOTIDE SEQUENCE [LARGE SCALE GENOMIC DNA]</scope>
    <source>
        <strain evidence="2">cv. Hass</strain>
    </source>
</reference>
<dbReference type="Proteomes" id="UP001234297">
    <property type="component" value="Chromosome 8"/>
</dbReference>
<protein>
    <submittedName>
        <fullName evidence="1">Uncharacterized protein</fullName>
    </submittedName>
</protein>
<name>A0ACC2LK85_PERAE</name>
<dbReference type="EMBL" id="CM056816">
    <property type="protein sequence ID" value="KAJ8633811.1"/>
    <property type="molecule type" value="Genomic_DNA"/>
</dbReference>
<keyword evidence="2" id="KW-1185">Reference proteome</keyword>
<evidence type="ECO:0000313" key="2">
    <source>
        <dbReference type="Proteomes" id="UP001234297"/>
    </source>
</evidence>